<feature type="binding site" evidence="1">
    <location>
        <position position="20"/>
    </location>
    <ligand>
        <name>Mg(2+)</name>
        <dbReference type="ChEBI" id="CHEBI:18420"/>
        <label>3</label>
    </ligand>
</feature>
<dbReference type="HAMAP" id="MF_02128">
    <property type="entry name" value="TMP_kinase"/>
    <property type="match status" value="1"/>
</dbReference>
<dbReference type="PIRSF" id="PIRSF005303">
    <property type="entry name" value="Thiam_monoph_kin"/>
    <property type="match status" value="1"/>
</dbReference>
<dbReference type="InterPro" id="IPR010918">
    <property type="entry name" value="PurM-like_C_dom"/>
</dbReference>
<dbReference type="Proteomes" id="UP001597119">
    <property type="component" value="Unassembled WGS sequence"/>
</dbReference>
<dbReference type="PANTHER" id="PTHR30270">
    <property type="entry name" value="THIAMINE-MONOPHOSPHATE KINASE"/>
    <property type="match status" value="1"/>
</dbReference>
<dbReference type="InterPro" id="IPR036921">
    <property type="entry name" value="PurM-like_N_sf"/>
</dbReference>
<name>A0ABD6C805_9EURY</name>
<keyword evidence="1" id="KW-0784">Thiamine biosynthesis</keyword>
<comment type="catalytic activity">
    <reaction evidence="1">
        <text>thiamine phosphate + ATP = thiamine diphosphate + ADP</text>
        <dbReference type="Rhea" id="RHEA:15913"/>
        <dbReference type="ChEBI" id="CHEBI:30616"/>
        <dbReference type="ChEBI" id="CHEBI:37575"/>
        <dbReference type="ChEBI" id="CHEBI:58937"/>
        <dbReference type="ChEBI" id="CHEBI:456216"/>
        <dbReference type="EC" id="2.7.4.16"/>
    </reaction>
</comment>
<dbReference type="GO" id="GO:0009030">
    <property type="term" value="F:thiamine-phosphate kinase activity"/>
    <property type="evidence" value="ECO:0007669"/>
    <property type="project" value="UniProtKB-UniRule"/>
</dbReference>
<comment type="caution">
    <text evidence="1">Lacks conserved residue(s) required for the propagation of feature annotation.</text>
</comment>
<feature type="binding site" evidence="1">
    <location>
        <position position="32"/>
    </location>
    <ligand>
        <name>Mg(2+)</name>
        <dbReference type="ChEBI" id="CHEBI:18420"/>
        <label>1</label>
    </ligand>
</feature>
<feature type="binding site" evidence="1">
    <location>
        <position position="39"/>
    </location>
    <ligand>
        <name>substrate</name>
    </ligand>
</feature>
<feature type="domain" description="PurM-like C-terminal" evidence="3">
    <location>
        <begin position="135"/>
        <end position="273"/>
    </location>
</feature>
<keyword evidence="5" id="KW-1185">Reference proteome</keyword>
<comment type="miscellaneous">
    <text evidence="1">Reaction mechanism of ThiL seems to utilize a direct, inline transfer of the gamma-phosphate of ATP to TMP rather than a phosphorylated enzyme intermediate.</text>
</comment>
<comment type="similarity">
    <text evidence="1">Belongs to the thiamine-monophosphate kinase family.</text>
</comment>
<feature type="binding site" evidence="1">
    <location>
        <position position="60"/>
    </location>
    <ligand>
        <name>Mg(2+)</name>
        <dbReference type="ChEBI" id="CHEBI:18420"/>
        <label>4</label>
    </ligand>
</feature>
<dbReference type="EMBL" id="JBHUDJ010000001">
    <property type="protein sequence ID" value="MFD1585948.1"/>
    <property type="molecule type" value="Genomic_DNA"/>
</dbReference>
<feature type="binding site" evidence="1">
    <location>
        <position position="30"/>
    </location>
    <ligand>
        <name>Mg(2+)</name>
        <dbReference type="ChEBI" id="CHEBI:18420"/>
        <label>4</label>
    </ligand>
</feature>
<comment type="function">
    <text evidence="1">Catalyzes the ATP-dependent phosphorylation of thiamine-monophosphate (TMP) to form thiamine-pyrophosphate (TPP), the active form of vitamin B1.</text>
</comment>
<dbReference type="GO" id="GO:0005524">
    <property type="term" value="F:ATP binding"/>
    <property type="evidence" value="ECO:0007669"/>
    <property type="project" value="UniProtKB-UniRule"/>
</dbReference>
<organism evidence="4 5">
    <name type="scientific">Halorientalis brevis</name>
    <dbReference type="NCBI Taxonomy" id="1126241"/>
    <lineage>
        <taxon>Archaea</taxon>
        <taxon>Methanobacteriati</taxon>
        <taxon>Methanobacteriota</taxon>
        <taxon>Stenosarchaea group</taxon>
        <taxon>Halobacteria</taxon>
        <taxon>Halobacteriales</taxon>
        <taxon>Haloarculaceae</taxon>
        <taxon>Halorientalis</taxon>
    </lineage>
</organism>
<feature type="binding site" evidence="1">
    <location>
        <position position="20"/>
    </location>
    <ligand>
        <name>Mg(2+)</name>
        <dbReference type="ChEBI" id="CHEBI:18420"/>
        <label>4</label>
    </ligand>
</feature>
<keyword evidence="1" id="KW-0460">Magnesium</keyword>
<dbReference type="InterPro" id="IPR006283">
    <property type="entry name" value="ThiL-like"/>
</dbReference>
<dbReference type="GO" id="GO:0000287">
    <property type="term" value="F:magnesium ion binding"/>
    <property type="evidence" value="ECO:0007669"/>
    <property type="project" value="UniProtKB-UniRule"/>
</dbReference>
<feature type="domain" description="PurM-like N-terminal" evidence="2">
    <location>
        <begin position="18"/>
        <end position="123"/>
    </location>
</feature>
<evidence type="ECO:0000313" key="5">
    <source>
        <dbReference type="Proteomes" id="UP001597119"/>
    </source>
</evidence>
<dbReference type="SUPFAM" id="SSF56042">
    <property type="entry name" value="PurM C-terminal domain-like"/>
    <property type="match status" value="1"/>
</dbReference>
<evidence type="ECO:0000259" key="3">
    <source>
        <dbReference type="Pfam" id="PF02769"/>
    </source>
</evidence>
<dbReference type="RefSeq" id="WP_247376815.1">
    <property type="nucleotide sequence ID" value="NZ_JALLGV010000003.1"/>
</dbReference>
<feature type="binding site" evidence="1">
    <location>
        <position position="188"/>
    </location>
    <ligand>
        <name>Mg(2+)</name>
        <dbReference type="ChEBI" id="CHEBI:18420"/>
        <label>3</label>
    </ligand>
</feature>
<keyword evidence="1 4" id="KW-0808">Transferase</keyword>
<feature type="binding site" evidence="1">
    <location>
        <begin position="106"/>
        <end position="107"/>
    </location>
    <ligand>
        <name>ATP</name>
        <dbReference type="ChEBI" id="CHEBI:30616"/>
    </ligand>
</feature>
<dbReference type="Pfam" id="PF02769">
    <property type="entry name" value="AIRS_C"/>
    <property type="match status" value="1"/>
</dbReference>
<keyword evidence="1" id="KW-0067">ATP-binding</keyword>
<keyword evidence="1 4" id="KW-0418">Kinase</keyword>
<comment type="pathway">
    <text evidence="1">Cofactor biosynthesis; thiamine diphosphate biosynthesis; thiamine diphosphate from thiamine phosphate: step 1/1.</text>
</comment>
<dbReference type="Gene3D" id="3.90.650.10">
    <property type="entry name" value="PurM-like C-terminal domain"/>
    <property type="match status" value="1"/>
</dbReference>
<dbReference type="GO" id="GO:0009228">
    <property type="term" value="P:thiamine biosynthetic process"/>
    <property type="evidence" value="ECO:0007669"/>
    <property type="project" value="UniProtKB-KW"/>
</dbReference>
<dbReference type="PANTHER" id="PTHR30270:SF3">
    <property type="entry name" value="THIAMINE-MONOPHOSPHATE KINASE"/>
    <property type="match status" value="1"/>
</dbReference>
<evidence type="ECO:0000259" key="2">
    <source>
        <dbReference type="Pfam" id="PF00586"/>
    </source>
</evidence>
<dbReference type="NCBIfam" id="TIGR01379">
    <property type="entry name" value="thiL"/>
    <property type="match status" value="1"/>
</dbReference>
<accession>A0ABD6C805</accession>
<gene>
    <name evidence="1 4" type="primary">thiL</name>
    <name evidence="4" type="ORF">ACFR9U_03060</name>
</gene>
<keyword evidence="1" id="KW-0479">Metal-binding</keyword>
<dbReference type="EC" id="2.7.4.16" evidence="1"/>
<feature type="binding site" evidence="1">
    <location>
        <position position="60"/>
    </location>
    <ligand>
        <name>Mg(2+)</name>
        <dbReference type="ChEBI" id="CHEBI:18420"/>
        <label>3</label>
    </ligand>
</feature>
<feature type="binding site" evidence="1">
    <location>
        <position position="60"/>
    </location>
    <ligand>
        <name>Mg(2+)</name>
        <dbReference type="ChEBI" id="CHEBI:18420"/>
        <label>2</label>
    </ligand>
</feature>
<feature type="binding site" evidence="1">
    <location>
        <position position="107"/>
    </location>
    <ligand>
        <name>Mg(2+)</name>
        <dbReference type="ChEBI" id="CHEBI:18420"/>
        <label>1</label>
    </ligand>
</feature>
<feature type="binding site" evidence="1">
    <location>
        <position position="32"/>
    </location>
    <ligand>
        <name>Mg(2+)</name>
        <dbReference type="ChEBI" id="CHEBI:18420"/>
        <label>2</label>
    </ligand>
</feature>
<feature type="binding site" evidence="1">
    <location>
        <position position="190"/>
    </location>
    <ligand>
        <name>ATP</name>
        <dbReference type="ChEBI" id="CHEBI:30616"/>
    </ligand>
</feature>
<evidence type="ECO:0000313" key="4">
    <source>
        <dbReference type="EMBL" id="MFD1585948.1"/>
    </source>
</evidence>
<dbReference type="InterPro" id="IPR036676">
    <property type="entry name" value="PurM-like_C_sf"/>
</dbReference>
<feature type="binding site" evidence="1">
    <location>
        <position position="31"/>
    </location>
    <ligand>
        <name>Mg(2+)</name>
        <dbReference type="ChEBI" id="CHEBI:18420"/>
        <label>1</label>
    </ligand>
</feature>
<feature type="binding site" evidence="1">
    <location>
        <position position="288"/>
    </location>
    <ligand>
        <name>substrate</name>
    </ligand>
</feature>
<feature type="binding site" evidence="1">
    <location>
        <position position="130"/>
    </location>
    <ligand>
        <name>ATP</name>
        <dbReference type="ChEBI" id="CHEBI:30616"/>
    </ligand>
</feature>
<protein>
    <recommendedName>
        <fullName evidence="1">Thiamine-monophosphate kinase</fullName>
        <shortName evidence="1">TMP kinase</shortName>
        <shortName evidence="1">Thiamine-phosphate kinase</shortName>
        <ecNumber evidence="1">2.7.4.16</ecNumber>
    </recommendedName>
</protein>
<comment type="caution">
    <text evidence="4">The sequence shown here is derived from an EMBL/GenBank/DDBJ whole genome shotgun (WGS) entry which is preliminary data.</text>
</comment>
<feature type="binding site" evidence="1">
    <location>
        <position position="191"/>
    </location>
    <ligand>
        <name>Mg(2+)</name>
        <dbReference type="ChEBI" id="CHEBI:18420"/>
        <label>5</label>
    </ligand>
</feature>
<dbReference type="Pfam" id="PF00586">
    <property type="entry name" value="AIRS"/>
    <property type="match status" value="1"/>
</dbReference>
<dbReference type="SUPFAM" id="SSF55326">
    <property type="entry name" value="PurM N-terminal domain-like"/>
    <property type="match status" value="1"/>
</dbReference>
<dbReference type="CDD" id="cd02194">
    <property type="entry name" value="ThiL"/>
    <property type="match status" value="1"/>
</dbReference>
<evidence type="ECO:0000256" key="1">
    <source>
        <dbReference type="HAMAP-Rule" id="MF_02128"/>
    </source>
</evidence>
<dbReference type="Gene3D" id="3.30.1330.10">
    <property type="entry name" value="PurM-like, N-terminal domain"/>
    <property type="match status" value="1"/>
</dbReference>
<dbReference type="GO" id="GO:0009229">
    <property type="term" value="P:thiamine diphosphate biosynthetic process"/>
    <property type="evidence" value="ECO:0007669"/>
    <property type="project" value="UniProtKB-UniRule"/>
</dbReference>
<dbReference type="InterPro" id="IPR016188">
    <property type="entry name" value="PurM-like_N"/>
</dbReference>
<dbReference type="AlphaFoldDB" id="A0ABD6C805"/>
<proteinExistence type="inferred from homology"/>
<keyword evidence="1" id="KW-0547">Nucleotide-binding</keyword>
<sequence>MDERAALALLADDLPAAGDDAAVVGEQVLTTDMLHDRTDFPVGTTRYTAGWRAVGASLSDVAAMGAEATAAVAVYAAPSFDESELREFVRGARDVCAYVEAEYVGGDLDRHQEFTVSTTVLGRTDSPVRRSGASPGDAVCVTGTLGRSGAAIRLFEQGEYDRANDLFRFTPRVVPGLAVASHATAMIDSSDGLARSLHQLADASDCGFAIERPLPIDEAVDDVAPDEATRRELGVFFGEDFELVFTIPPGQLPGVRDCCDVQITKIGTVTEPDEGLTLAGDALRDRGYTHAGEDDAE</sequence>
<feature type="binding site" evidence="1">
    <location>
        <position position="239"/>
    </location>
    <ligand>
        <name>substrate</name>
    </ligand>
</feature>
<reference evidence="4 5" key="1">
    <citation type="journal article" date="2019" name="Int. J. Syst. Evol. Microbiol.">
        <title>The Global Catalogue of Microorganisms (GCM) 10K type strain sequencing project: providing services to taxonomists for standard genome sequencing and annotation.</title>
        <authorList>
            <consortium name="The Broad Institute Genomics Platform"/>
            <consortium name="The Broad Institute Genome Sequencing Center for Infectious Disease"/>
            <person name="Wu L."/>
            <person name="Ma J."/>
        </authorList>
    </citation>
    <scope>NUCLEOTIDE SEQUENCE [LARGE SCALE GENOMIC DNA]</scope>
    <source>
        <strain evidence="4 5">CGMCC 1.12125</strain>
    </source>
</reference>